<evidence type="ECO:0000313" key="3">
    <source>
        <dbReference type="Proteomes" id="UP000054874"/>
    </source>
</evidence>
<feature type="domain" description="Peptidase U32 collagenase" evidence="1">
    <location>
        <begin position="387"/>
        <end position="507"/>
    </location>
</feature>
<protein>
    <recommendedName>
        <fullName evidence="1">Peptidase U32 collagenase domain-containing protein</fullName>
    </recommendedName>
</protein>
<gene>
    <name evidence="2" type="ORF">ASU35_08395</name>
</gene>
<name>A0A0V8QG36_9FIRM</name>
<evidence type="ECO:0000313" key="2">
    <source>
        <dbReference type="EMBL" id="KSV59519.1"/>
    </source>
</evidence>
<keyword evidence="3" id="KW-1185">Reference proteome</keyword>
<dbReference type="InterPro" id="IPR020988">
    <property type="entry name" value="Pept_U32_collagenase"/>
</dbReference>
<dbReference type="PANTHER" id="PTHR30217:SF10">
    <property type="entry name" value="23S RRNA 5-HYDROXYCYTIDINE C2501 SYNTHASE"/>
    <property type="match status" value="1"/>
</dbReference>
<dbReference type="Pfam" id="PF01136">
    <property type="entry name" value="Peptidase_U32"/>
    <property type="match status" value="1"/>
</dbReference>
<dbReference type="AlphaFoldDB" id="A0A0V8QG36"/>
<evidence type="ECO:0000259" key="1">
    <source>
        <dbReference type="Pfam" id="PF12392"/>
    </source>
</evidence>
<sequence>MRKVEILAPAGSYESMQAAVNAGCDAVYIGGSQFGARAFADNLSVENLKKAMDFVHIRDKKLYLTVNTLLKEEELKEQLYDYLLPFYEHGLDAVIVQDIGVMSFIHKAFPELPIHASTQMSLTGSRGANGLKSLGVTRFVPARELSLEELRDIRRETDLEIETFVHGALCYCYSGQCLLSSMIGGRSGNRGRCAQPCRMQYRLPDGKTGYFMSPKDICTLDLIPELIDSGIDSFKIEGRMKRSEYAAFTAYLYGKYTDLYVALGREEYEGYLKKHRQEFLEDKTALMDLYNRGGFSNGYYSQYHGKNMMSVKRPNHSGVQVGTTVRAGKRNAIIRLEKEVYGQDILEFRNNKELSVYEFTLKEGAQAGEELMVNILPGSRIYQGMSVFRTRNQRLLHKIGTDFMEKDVPVKIEGHFFAAPGEVIQLTFSCTRENGELVTVCVNGDVAEEAKSQPMTAEKIKKAIMQMQDSGFALENLKLDIKGDIFIPIGRLKELRREGLFKLMKALTAKWRRKAQIMDEERQFEGEPSKEEGFKIDASVLTKEQAKVVCASRADRIYLTAGLYQECSKSGIDFSKKEVIFTLPYVVREKNRNRVAESLAMAEKCKGFLVRNAEELFWVEDKKIILDSGMYVLNKEAEAAYKDFGATELTASVEQNCKELSKTGCQGKTLIVYGHVPLMITAQCMIDTVYGCQGREDFKELYDRKGKKLLLRNVCKDCYNIIYDGTPLSLLKEKDAVKGLAPERLRLDFTVETKEETERILNTFLDVFRFNQEGILEKETTKGHFRKGIE</sequence>
<dbReference type="PROSITE" id="PS01276">
    <property type="entry name" value="PEPTIDASE_U32"/>
    <property type="match status" value="1"/>
</dbReference>
<dbReference type="OrthoDB" id="9807498at2"/>
<dbReference type="Pfam" id="PF12392">
    <property type="entry name" value="DUF3656"/>
    <property type="match status" value="1"/>
</dbReference>
<accession>A0A0V8QG36</accession>
<dbReference type="Proteomes" id="UP000054874">
    <property type="component" value="Unassembled WGS sequence"/>
</dbReference>
<comment type="caution">
    <text evidence="2">The sequence shown here is derived from an EMBL/GenBank/DDBJ whole genome shotgun (WGS) entry which is preliminary data.</text>
</comment>
<organism evidence="2 3">
    <name type="scientific">Acetivibrio ethanolgignens</name>
    <dbReference type="NCBI Taxonomy" id="290052"/>
    <lineage>
        <taxon>Bacteria</taxon>
        <taxon>Bacillati</taxon>
        <taxon>Bacillota</taxon>
        <taxon>Clostridia</taxon>
        <taxon>Eubacteriales</taxon>
        <taxon>Oscillospiraceae</taxon>
        <taxon>Acetivibrio</taxon>
    </lineage>
</organism>
<dbReference type="InterPro" id="IPR001539">
    <property type="entry name" value="Peptidase_U32"/>
</dbReference>
<dbReference type="EMBL" id="LNAM01000113">
    <property type="protein sequence ID" value="KSV59519.1"/>
    <property type="molecule type" value="Genomic_DNA"/>
</dbReference>
<reference evidence="2 3" key="1">
    <citation type="submission" date="2015-11" db="EMBL/GenBank/DDBJ databases">
        <title>Butyribacter intestini gen. nov., sp. nov., a butyric acid-producing bacterium of the family Lachnospiraceae isolated from the human faeces.</title>
        <authorList>
            <person name="Zou Y."/>
            <person name="Xue W."/>
            <person name="Luo G."/>
            <person name="Lv M."/>
        </authorList>
    </citation>
    <scope>NUCLEOTIDE SEQUENCE [LARGE SCALE GENOMIC DNA]</scope>
    <source>
        <strain evidence="2 3">ACET-33324</strain>
    </source>
</reference>
<dbReference type="RefSeq" id="WP_058352227.1">
    <property type="nucleotide sequence ID" value="NZ_CABMMD010000113.1"/>
</dbReference>
<dbReference type="STRING" id="290052.ASU35_08395"/>
<proteinExistence type="predicted"/>
<dbReference type="PANTHER" id="PTHR30217">
    <property type="entry name" value="PEPTIDASE U32 FAMILY"/>
    <property type="match status" value="1"/>
</dbReference>
<dbReference type="InterPro" id="IPR051454">
    <property type="entry name" value="RNA/ubiquinone_mod_enzymes"/>
</dbReference>